<feature type="transmembrane region" description="Helical" evidence="2">
    <location>
        <begin position="321"/>
        <end position="342"/>
    </location>
</feature>
<evidence type="ECO:0000313" key="4">
    <source>
        <dbReference type="Proteomes" id="UP001165060"/>
    </source>
</evidence>
<feature type="region of interest" description="Disordered" evidence="1">
    <location>
        <begin position="368"/>
        <end position="437"/>
    </location>
</feature>
<keyword evidence="2" id="KW-1133">Transmembrane helix</keyword>
<feature type="transmembrane region" description="Helical" evidence="2">
    <location>
        <begin position="132"/>
        <end position="151"/>
    </location>
</feature>
<feature type="region of interest" description="Disordered" evidence="1">
    <location>
        <begin position="10"/>
        <end position="41"/>
    </location>
</feature>
<feature type="transmembrane region" description="Helical" evidence="2">
    <location>
        <begin position="287"/>
        <end position="309"/>
    </location>
</feature>
<evidence type="ECO:0000256" key="2">
    <source>
        <dbReference type="SAM" id="Phobius"/>
    </source>
</evidence>
<feature type="transmembrane region" description="Helical" evidence="2">
    <location>
        <begin position="62"/>
        <end position="82"/>
    </location>
</feature>
<feature type="transmembrane region" description="Helical" evidence="2">
    <location>
        <begin position="163"/>
        <end position="186"/>
    </location>
</feature>
<keyword evidence="2" id="KW-0812">Transmembrane</keyword>
<organism evidence="3 4">
    <name type="scientific">Tetraparma gracilis</name>
    <dbReference type="NCBI Taxonomy" id="2962635"/>
    <lineage>
        <taxon>Eukaryota</taxon>
        <taxon>Sar</taxon>
        <taxon>Stramenopiles</taxon>
        <taxon>Ochrophyta</taxon>
        <taxon>Bolidophyceae</taxon>
        <taxon>Parmales</taxon>
        <taxon>Triparmaceae</taxon>
        <taxon>Tetraparma</taxon>
    </lineage>
</organism>
<feature type="compositionally biased region" description="Acidic residues" evidence="1">
    <location>
        <begin position="376"/>
        <end position="391"/>
    </location>
</feature>
<feature type="transmembrane region" description="Helical" evidence="2">
    <location>
        <begin position="198"/>
        <end position="222"/>
    </location>
</feature>
<feature type="transmembrane region" description="Helical" evidence="2">
    <location>
        <begin position="88"/>
        <end position="111"/>
    </location>
</feature>
<evidence type="ECO:0000256" key="1">
    <source>
        <dbReference type="SAM" id="MobiDB-lite"/>
    </source>
</evidence>
<gene>
    <name evidence="3" type="ORF">TeGR_g14361</name>
</gene>
<dbReference type="EMBL" id="BRYB01002262">
    <property type="protein sequence ID" value="GMI42066.1"/>
    <property type="molecule type" value="Genomic_DNA"/>
</dbReference>
<reference evidence="3 4" key="1">
    <citation type="journal article" date="2023" name="Commun. Biol.">
        <title>Genome analysis of Parmales, the sister group of diatoms, reveals the evolutionary specialization of diatoms from phago-mixotrophs to photoautotrophs.</title>
        <authorList>
            <person name="Ban H."/>
            <person name="Sato S."/>
            <person name="Yoshikawa S."/>
            <person name="Yamada K."/>
            <person name="Nakamura Y."/>
            <person name="Ichinomiya M."/>
            <person name="Sato N."/>
            <person name="Blanc-Mathieu R."/>
            <person name="Endo H."/>
            <person name="Kuwata A."/>
            <person name="Ogata H."/>
        </authorList>
    </citation>
    <scope>NUCLEOTIDE SEQUENCE [LARGE SCALE GENOMIC DNA]</scope>
</reference>
<feature type="compositionally biased region" description="Polar residues" evidence="1">
    <location>
        <begin position="398"/>
        <end position="418"/>
    </location>
</feature>
<keyword evidence="2" id="KW-0472">Membrane</keyword>
<feature type="transmembrane region" description="Helical" evidence="2">
    <location>
        <begin position="242"/>
        <end position="266"/>
    </location>
</feature>
<evidence type="ECO:0000313" key="3">
    <source>
        <dbReference type="EMBL" id="GMI42066.1"/>
    </source>
</evidence>
<keyword evidence="4" id="KW-1185">Reference proteome</keyword>
<accession>A0ABQ6N7B9</accession>
<sequence length="437" mass="47085">MAPSLAKLRANNQNKNASSKNPQTSAVSFSRSTGSRSTGSCSLRSASYKKAQVRKMTELSVYLRWMLLLPSYTSPAFAVAYAATGKSIMSVVSQALLPICFALLTLYGFSAPREKNHPVPASAGFWERPRELRLLLSGLVWFLCVNGGTWYGNVYSDPNGNAATGWFVLSDMLWLIMPMGVAGVYFRRKIASLSDEVLHSYIFSSIFRIGLTSLVPILYLTFDTIKCVDAARKKSDASVIDYASECSGVLLPQASICLFLINLLVIKIAAPLSTTSFSSVELMSLDLPYRVLAQGFLTTLSITGNLFLYANMSDEAPAQPIVLATAVLSIASITSALGIEVVSMYLTIRNKTDQTVESAVSRGISMGASSARGGDWGEDGGADSWEQAEEGGSEKRGSQQGVEMSSVSKRNAGSTKITIHNLESPLNTEDGKDELFA</sequence>
<proteinExistence type="predicted"/>
<comment type="caution">
    <text evidence="3">The sequence shown here is derived from an EMBL/GenBank/DDBJ whole genome shotgun (WGS) entry which is preliminary data.</text>
</comment>
<name>A0ABQ6N7B9_9STRA</name>
<dbReference type="Proteomes" id="UP001165060">
    <property type="component" value="Unassembled WGS sequence"/>
</dbReference>
<protein>
    <submittedName>
        <fullName evidence="3">Uncharacterized protein</fullName>
    </submittedName>
</protein>